<sequence>MEGVRRQGLQESVAGRTLDSLYLSLTTATVTCLYLDNAIFSPFSYFLRLSLLLPFFPPSIPSITPPSAVTGIALPPHLLSLAYRGVRCALHQSGARETAAWWAGRQVAEWQGGRWQGGRVAGWQGGRARVHRSP</sequence>
<protein>
    <submittedName>
        <fullName evidence="2">Uncharacterized protein</fullName>
    </submittedName>
</protein>
<keyword evidence="1" id="KW-1133">Transmembrane helix</keyword>
<dbReference type="AlphaFoldDB" id="A0A5B7HMI0"/>
<name>A0A5B7HMI0_PORTR</name>
<dbReference type="EMBL" id="VSRR010037187">
    <property type="protein sequence ID" value="MPC73630.1"/>
    <property type="molecule type" value="Genomic_DNA"/>
</dbReference>
<keyword evidence="3" id="KW-1185">Reference proteome</keyword>
<gene>
    <name evidence="2" type="ORF">E2C01_067965</name>
</gene>
<dbReference type="Proteomes" id="UP000324222">
    <property type="component" value="Unassembled WGS sequence"/>
</dbReference>
<evidence type="ECO:0000313" key="2">
    <source>
        <dbReference type="EMBL" id="MPC73630.1"/>
    </source>
</evidence>
<evidence type="ECO:0000256" key="1">
    <source>
        <dbReference type="SAM" id="Phobius"/>
    </source>
</evidence>
<feature type="transmembrane region" description="Helical" evidence="1">
    <location>
        <begin position="21"/>
        <end position="47"/>
    </location>
</feature>
<evidence type="ECO:0000313" key="3">
    <source>
        <dbReference type="Proteomes" id="UP000324222"/>
    </source>
</evidence>
<keyword evidence="1" id="KW-0812">Transmembrane</keyword>
<comment type="caution">
    <text evidence="2">The sequence shown here is derived from an EMBL/GenBank/DDBJ whole genome shotgun (WGS) entry which is preliminary data.</text>
</comment>
<organism evidence="2 3">
    <name type="scientific">Portunus trituberculatus</name>
    <name type="common">Swimming crab</name>
    <name type="synonym">Neptunus trituberculatus</name>
    <dbReference type="NCBI Taxonomy" id="210409"/>
    <lineage>
        <taxon>Eukaryota</taxon>
        <taxon>Metazoa</taxon>
        <taxon>Ecdysozoa</taxon>
        <taxon>Arthropoda</taxon>
        <taxon>Crustacea</taxon>
        <taxon>Multicrustacea</taxon>
        <taxon>Malacostraca</taxon>
        <taxon>Eumalacostraca</taxon>
        <taxon>Eucarida</taxon>
        <taxon>Decapoda</taxon>
        <taxon>Pleocyemata</taxon>
        <taxon>Brachyura</taxon>
        <taxon>Eubrachyura</taxon>
        <taxon>Portunoidea</taxon>
        <taxon>Portunidae</taxon>
        <taxon>Portuninae</taxon>
        <taxon>Portunus</taxon>
    </lineage>
</organism>
<accession>A0A5B7HMI0</accession>
<proteinExistence type="predicted"/>
<keyword evidence="1" id="KW-0472">Membrane</keyword>
<reference evidence="2 3" key="1">
    <citation type="submission" date="2019-05" db="EMBL/GenBank/DDBJ databases">
        <title>Another draft genome of Portunus trituberculatus and its Hox gene families provides insights of decapod evolution.</title>
        <authorList>
            <person name="Jeong J.-H."/>
            <person name="Song I."/>
            <person name="Kim S."/>
            <person name="Choi T."/>
            <person name="Kim D."/>
            <person name="Ryu S."/>
            <person name="Kim W."/>
        </authorList>
    </citation>
    <scope>NUCLEOTIDE SEQUENCE [LARGE SCALE GENOMIC DNA]</scope>
    <source>
        <tissue evidence="2">Muscle</tissue>
    </source>
</reference>